<dbReference type="EMBL" id="VFQX01000023">
    <property type="protein sequence ID" value="KAF0979721.1"/>
    <property type="molecule type" value="Genomic_DNA"/>
</dbReference>
<dbReference type="Gene3D" id="3.40.50.150">
    <property type="entry name" value="Vaccinia Virus protein VP39"/>
    <property type="match status" value="1"/>
</dbReference>
<dbReference type="InterPro" id="IPR041698">
    <property type="entry name" value="Methyltransf_25"/>
</dbReference>
<dbReference type="OrthoDB" id="70224at2759"/>
<dbReference type="SUPFAM" id="SSF102645">
    <property type="entry name" value="CoaB-like"/>
    <property type="match status" value="1"/>
</dbReference>
<evidence type="ECO:0000259" key="6">
    <source>
        <dbReference type="Pfam" id="PF04127"/>
    </source>
</evidence>
<dbReference type="Gene3D" id="3.90.1150.10">
    <property type="entry name" value="Aspartate Aminotransferase, domain 1"/>
    <property type="match status" value="1"/>
</dbReference>
<reference evidence="8 9" key="1">
    <citation type="journal article" date="2019" name="Sci. Rep.">
        <title>Nanopore sequencing improves the draft genome of the human pathogenic amoeba Naegleria fowleri.</title>
        <authorList>
            <person name="Liechti N."/>
            <person name="Schurch N."/>
            <person name="Bruggmann R."/>
            <person name="Wittwer M."/>
        </authorList>
    </citation>
    <scope>NUCLEOTIDE SEQUENCE [LARGE SCALE GENOMIC DNA]</scope>
    <source>
        <strain evidence="8 9">ATCC 30894</strain>
    </source>
</reference>
<dbReference type="InterPro" id="IPR029063">
    <property type="entry name" value="SAM-dependent_MTases_sf"/>
</dbReference>
<comment type="cofactor">
    <cofactor evidence="1">
        <name>pyridoxal 5'-phosphate</name>
        <dbReference type="ChEBI" id="CHEBI:597326"/>
    </cofactor>
</comment>
<dbReference type="Pfam" id="PF04127">
    <property type="entry name" value="DFP"/>
    <property type="match status" value="1"/>
</dbReference>
<evidence type="ECO:0000256" key="1">
    <source>
        <dbReference type="ARBA" id="ARBA00001933"/>
    </source>
</evidence>
<dbReference type="CDD" id="cd02440">
    <property type="entry name" value="AdoMet_MTases"/>
    <property type="match status" value="1"/>
</dbReference>
<dbReference type="PANTHER" id="PTHR42790:SF4">
    <property type="entry name" value="VALINE--PYRUVATE AMINOTRANSFERASE"/>
    <property type="match status" value="1"/>
</dbReference>
<evidence type="ECO:0000256" key="3">
    <source>
        <dbReference type="ARBA" id="ARBA00022576"/>
    </source>
</evidence>
<dbReference type="CDD" id="cd00609">
    <property type="entry name" value="AAT_like"/>
    <property type="match status" value="1"/>
</dbReference>
<dbReference type="RefSeq" id="XP_044564434.1">
    <property type="nucleotide sequence ID" value="XM_044704467.1"/>
</dbReference>
<dbReference type="SUPFAM" id="SSF53335">
    <property type="entry name" value="S-adenosyl-L-methionine-dependent methyltransferases"/>
    <property type="match status" value="1"/>
</dbReference>
<dbReference type="Gene3D" id="3.40.50.10300">
    <property type="entry name" value="CoaB-like"/>
    <property type="match status" value="1"/>
</dbReference>
<protein>
    <recommendedName>
        <fullName evidence="10">Methyltransferase domain-containing protein</fullName>
    </recommendedName>
</protein>
<dbReference type="GO" id="GO:0009042">
    <property type="term" value="F:valine-pyruvate transaminase activity"/>
    <property type="evidence" value="ECO:0007669"/>
    <property type="project" value="TreeGrafter"/>
</dbReference>
<evidence type="ECO:0000256" key="2">
    <source>
        <dbReference type="ARBA" id="ARBA00005703"/>
    </source>
</evidence>
<dbReference type="Proteomes" id="UP000444721">
    <property type="component" value="Unassembled WGS sequence"/>
</dbReference>
<evidence type="ECO:0000259" key="7">
    <source>
        <dbReference type="Pfam" id="PF13649"/>
    </source>
</evidence>
<evidence type="ECO:0000313" key="8">
    <source>
        <dbReference type="EMBL" id="KAF0979721.1"/>
    </source>
</evidence>
<gene>
    <name evidence="8" type="ORF">FDP41_001389</name>
</gene>
<keyword evidence="4" id="KW-0808">Transferase</keyword>
<dbReference type="OMA" id="HAYFKFA"/>
<keyword evidence="9" id="KW-1185">Reference proteome</keyword>
<dbReference type="Pfam" id="PF13649">
    <property type="entry name" value="Methyltransf_25"/>
    <property type="match status" value="1"/>
</dbReference>
<dbReference type="SUPFAM" id="SSF53383">
    <property type="entry name" value="PLP-dependent transferases"/>
    <property type="match status" value="1"/>
</dbReference>
<feature type="domain" description="DNA/pantothenate metabolism flavoprotein C-terminal" evidence="6">
    <location>
        <begin position="541"/>
        <end position="740"/>
    </location>
</feature>
<dbReference type="GeneID" id="68108607"/>
<dbReference type="PANTHER" id="PTHR42790">
    <property type="entry name" value="AMINOTRANSFERASE"/>
    <property type="match status" value="1"/>
</dbReference>
<dbReference type="VEuPathDB" id="AmoebaDB:FDP41_001389"/>
<evidence type="ECO:0000256" key="4">
    <source>
        <dbReference type="ARBA" id="ARBA00022679"/>
    </source>
</evidence>
<keyword evidence="3" id="KW-0032">Aminotransferase</keyword>
<comment type="similarity">
    <text evidence="2">Belongs to the PPC synthetase family.</text>
</comment>
<evidence type="ECO:0000313" key="9">
    <source>
        <dbReference type="Proteomes" id="UP000444721"/>
    </source>
</evidence>
<dbReference type="InterPro" id="IPR007085">
    <property type="entry name" value="DNA/pantothenate-metab_flavo_C"/>
</dbReference>
<dbReference type="InterPro" id="IPR015421">
    <property type="entry name" value="PyrdxlP-dep_Trfase_major"/>
</dbReference>
<dbReference type="InterPro" id="IPR015422">
    <property type="entry name" value="PyrdxlP-dep_Trfase_small"/>
</dbReference>
<evidence type="ECO:0000256" key="5">
    <source>
        <dbReference type="ARBA" id="ARBA00022898"/>
    </source>
</evidence>
<dbReference type="InterPro" id="IPR035929">
    <property type="entry name" value="CoaB-like_sf"/>
</dbReference>
<evidence type="ECO:0008006" key="10">
    <source>
        <dbReference type="Google" id="ProtNLM"/>
    </source>
</evidence>
<feature type="domain" description="Methyltransferase" evidence="7">
    <location>
        <begin position="1021"/>
        <end position="1122"/>
    </location>
</feature>
<organism evidence="8 9">
    <name type="scientific">Naegleria fowleri</name>
    <name type="common">Brain eating amoeba</name>
    <dbReference type="NCBI Taxonomy" id="5763"/>
    <lineage>
        <taxon>Eukaryota</taxon>
        <taxon>Discoba</taxon>
        <taxon>Heterolobosea</taxon>
        <taxon>Tetramitia</taxon>
        <taxon>Eutetramitia</taxon>
        <taxon>Vahlkampfiidae</taxon>
        <taxon>Naegleria</taxon>
    </lineage>
</organism>
<name>A0A6A5BYW6_NAEFO</name>
<dbReference type="VEuPathDB" id="AmoebaDB:NF0080680"/>
<accession>A0A6A5BYW6</accession>
<dbReference type="Gene3D" id="3.40.640.10">
    <property type="entry name" value="Type I PLP-dependent aspartate aminotransferase-like (Major domain)"/>
    <property type="match status" value="1"/>
</dbReference>
<keyword evidence="5" id="KW-0663">Pyridoxal phosphate</keyword>
<dbReference type="InterPro" id="IPR050859">
    <property type="entry name" value="Class-I_PLP-dep_aminotransf"/>
</dbReference>
<dbReference type="InterPro" id="IPR015424">
    <property type="entry name" value="PyrdxlP-dep_Trfase"/>
</dbReference>
<dbReference type="VEuPathDB" id="AmoebaDB:NfTy_029670"/>
<sequence>MNQQDQPTARIRFSTGALPSHLVCESSCSDSTTPNIVRSSQAIGTLNEEDHSSPFSGLAPIIEKSLAKIKIEELFHYGSPKGEESLCRAIAYLYNKTVSRNGVEDHESYQQQRSSFGAHSQQLVDRMSIHAEHVHITSSAQQALNIVFSALFNNRMAGYHTSDQDNHEYSSETILFLQQPCFFGTVRLVKKFCLSATRVSNNREESVNSVKVESFETVEELVRKLTRIPVSNTTTGECTSRTCNMTRKTTQHRPRIVIYICSNYQAYNGTRVSDSEKQLLSLLIKSRREDFEFIIIEDNPYDFLYLSDTERPLTLFEMLPNHTILIGGFSKILAPGIRTGYIILDQEQQNSEGGKNDKHSLKGLIHREKLDQDLFTSTLCQQVCTAAISEDGGAYLNSWRRVVKERRNATLQYLNEFFHDVKNHVEWTQADCGIFIYVRFKNVSKNINNSKNEHTVEKEKNTPDDISQLLKIASSRYKLDLEPSCYTYLDGKSRLETRVNFILPQSLNLLREGISRLRQAYNEWMNSNIPLLKQIPLSNKQLRIIITSGGTAVPIDTVRYISNSSMGTTGAQIANECLDRGHLVHFLHSKASRVPNEFDPKHKSNLHKHVYFTFDEYHEQLKNLVTTTQPDVVILSAAVSDYGVENKHNDKMSSDLETQTLTLVKLPKIISLVKKWNPKVFLVGFKLLTGVQTVKELINTAYRHGIKNHSNLTVANSTLTSDSSNFANRIITLITPEKSVIPCSLKNLSSILVTNIEKRVSHKHYKTIVHKEGDVTYFDCVKEMPQTLSKMFENMKKAYTLGLFDKYFDDEGEEDLSTSKNCVDNSKHRNVLDEDENSSAHFGFVAMRAPRPYSGFLITSRASNKLNPTLKDIVYVSNADFGKRELHVHSQQGQKSSLNANVAAWLFENRKEVNLILHAHIFPSCDNMTDFDYSPGTQEDVDAVAEKMTHGEKIVEIPQHGIISVSESDNIEEAIHSLGEGHAYFKFAHLYDMIYARFQRSTDLIDVLDREFPDNKEHTNICDLCCGTGEVTRLLYERGFRTFTLADQSDKMLSYAKKKLSTCYGEEFCRNIPTHVTSMQELNLKGSHFDVIVMRQAINYAMNLEGLSMVFASCYEHLKKGGKLILNTTNFQVDQAEKFSKMRVLRYDCTDGYVGLVGKRDERDNDNTVQQCTHSNIPFNVYIREGNLLNIENNPNSKHPRKETRLLIHAQHCVMERVRLDQHSKEVPLYERHCLFDLNKFGMFTRKEFHDELKQAGFEHVKCYGKGLEEINLEDNALNSSKDELKSPSLYFVAIK</sequence>
<comment type="caution">
    <text evidence="8">The sequence shown here is derived from an EMBL/GenBank/DDBJ whole genome shotgun (WGS) entry which is preliminary data.</text>
</comment>
<dbReference type="GO" id="GO:0005829">
    <property type="term" value="C:cytosol"/>
    <property type="evidence" value="ECO:0007669"/>
    <property type="project" value="TreeGrafter"/>
</dbReference>
<dbReference type="GO" id="GO:1901605">
    <property type="term" value="P:alpha-amino acid metabolic process"/>
    <property type="evidence" value="ECO:0007669"/>
    <property type="project" value="TreeGrafter"/>
</dbReference>
<proteinExistence type="inferred from homology"/>
<dbReference type="GO" id="GO:0015937">
    <property type="term" value="P:coenzyme A biosynthetic process"/>
    <property type="evidence" value="ECO:0007669"/>
    <property type="project" value="UniProtKB-ARBA"/>
</dbReference>